<feature type="region of interest" description="Disordered" evidence="1">
    <location>
        <begin position="295"/>
        <end position="336"/>
    </location>
</feature>
<dbReference type="InterPro" id="IPR016024">
    <property type="entry name" value="ARM-type_fold"/>
</dbReference>
<organism evidence="2 3">
    <name type="scientific">Blattamonas nauphoetae</name>
    <dbReference type="NCBI Taxonomy" id="2049346"/>
    <lineage>
        <taxon>Eukaryota</taxon>
        <taxon>Metamonada</taxon>
        <taxon>Preaxostyla</taxon>
        <taxon>Oxymonadida</taxon>
        <taxon>Blattamonas</taxon>
    </lineage>
</organism>
<gene>
    <name evidence="2" type="ORF">BLNAU_12458</name>
</gene>
<dbReference type="SUPFAM" id="SSF48371">
    <property type="entry name" value="ARM repeat"/>
    <property type="match status" value="1"/>
</dbReference>
<sequence length="1356" mass="155309">MFIRPKERYFKPTTLNSPTTKEQELLRNTFALFKEDSIQCLLDHLRGSERIVSDENVGWFEDGFSEPFRQYFIPNRVVCIVHIQSTISKKCENMVVKILSEIIVARSHNIIPPELAPSFSEFVYQFVSSPVGLRLMRRTQQEHNVKWFLMEFLVDSCQPSQTPSEFVQIVLTRPTPLLISAIDVINTRFSIHNLSRYLSTPPDLTNEKDEDSSARTDLAFDVLFLSLLSIVSDEEVHKPARHLLARMFEMSEGELERLLLEREVRRGDLEMEWLGEGRTKEDTLSFAEGVWMLLGRRETEEERDEDTTESEPESEEMHQVTDSVESPGTIRIIPNDETTSTPTVFLHRVACLFISALFSAASVCLSSNHQPTASTDTNHNDPDSTDDSASESNTHKMSESHLFRICLKLTFWLQTTFEKWWSGSVFTKTVRMDVESAVSLVFLLLPHADLDSQCFLVFQLRHFSRFIEMVPRVITPDLVRKVVLFFARLSPSLPHELVRCVEYGVRSMLEGGWQPQYGCDSEEAAELCRPILADLLNRLESVVEGRREIAAQIWVIMSSNDYHLLYDVKPLVPLLSVLSDTTDVDEAFFILRAITKHLTHKTPGERTLSSLLLQPSSALYRFGNRMDRPQVVIEAWRIVYHLLAILNRSFRYRKGDPTEFVEMTRQIVMEFVQTVERALKMRGHTDQSFGREADINHLFHFLGTFLIHLHAIFNIDLSPLILSLIPAITPTQQFFFGNSENSLWHVTIGLSHHSRPFFIPLAPIHFIPTLPSFPTEKSVFDDVLNRKLARVESILRFGRHHTNTSQRRMKSIRLRLFKSVNRTLRVKMASECAIRLPRLLHKTKHFLREIQAQTEQGGDPNWLKELFYRMEMIFSKLNLGLLTTLHIREIRPSDTIDTGLVRWALIDGNRRDALPPTNEEDSSPSETGLSFVENLQFAAMWMLNGMVEFPFSSPTRRYDSGIPLLWKMMLNSILFKSPFDPSIAQTAVQLRVCLWEEGVEDVVDAVGHLIHKSFWAAFPLNPHLPAVKEGDVDDGDLITSAVCEDLFVDDDDDLINDALQPALDDSLEAKTINFLESVVSDDEESDGDSLGSYASFSDDSSTDFVQCIVILISSSSQDITTATMKMLGHLIWSCSAKIHLALAKADLSPQLITNLNPLSLSFTETDDIPTGLLRIISNSLRLATPYSLRQLGIEDDKGQQAVHETVFQQVLAPSEKYICHLCVNRYSIMDRRKSDYLMDILTYLLELSPSYQPTMDFVLKIPIFLTIPSCLTFFEIDYAIFNFLSSMVNIQRGWNEKRGEKRQNWKTVYRMMRMEGIEDVIEVKLRNDNTGDFGGWVVKQSIEWNTLQGMNLPKQE</sequence>
<feature type="region of interest" description="Disordered" evidence="1">
    <location>
        <begin position="369"/>
        <end position="393"/>
    </location>
</feature>
<evidence type="ECO:0000313" key="2">
    <source>
        <dbReference type="EMBL" id="KAK2952630.1"/>
    </source>
</evidence>
<name>A0ABQ9XR25_9EUKA</name>
<accession>A0ABQ9XR25</accession>
<protein>
    <submittedName>
        <fullName evidence="2">Uncharacterized protein</fullName>
    </submittedName>
</protein>
<comment type="caution">
    <text evidence="2">The sequence shown here is derived from an EMBL/GenBank/DDBJ whole genome shotgun (WGS) entry which is preliminary data.</text>
</comment>
<feature type="compositionally biased region" description="Acidic residues" evidence="1">
    <location>
        <begin position="301"/>
        <end position="314"/>
    </location>
</feature>
<evidence type="ECO:0000256" key="1">
    <source>
        <dbReference type="SAM" id="MobiDB-lite"/>
    </source>
</evidence>
<evidence type="ECO:0000313" key="3">
    <source>
        <dbReference type="Proteomes" id="UP001281761"/>
    </source>
</evidence>
<reference evidence="2 3" key="1">
    <citation type="journal article" date="2022" name="bioRxiv">
        <title>Genomics of Preaxostyla Flagellates Illuminates Evolutionary Transitions and the Path Towards Mitochondrial Loss.</title>
        <authorList>
            <person name="Novak L.V.F."/>
            <person name="Treitli S.C."/>
            <person name="Pyrih J."/>
            <person name="Halakuc P."/>
            <person name="Pipaliya S.V."/>
            <person name="Vacek V."/>
            <person name="Brzon O."/>
            <person name="Soukal P."/>
            <person name="Eme L."/>
            <person name="Dacks J.B."/>
            <person name="Karnkowska A."/>
            <person name="Elias M."/>
            <person name="Hampl V."/>
        </authorList>
    </citation>
    <scope>NUCLEOTIDE SEQUENCE [LARGE SCALE GENOMIC DNA]</scope>
    <source>
        <strain evidence="2">NAU3</strain>
        <tissue evidence="2">Gut</tissue>
    </source>
</reference>
<dbReference type="Proteomes" id="UP001281761">
    <property type="component" value="Unassembled WGS sequence"/>
</dbReference>
<keyword evidence="3" id="KW-1185">Reference proteome</keyword>
<proteinExistence type="predicted"/>
<dbReference type="EMBL" id="JARBJD010000101">
    <property type="protein sequence ID" value="KAK2952630.1"/>
    <property type="molecule type" value="Genomic_DNA"/>
</dbReference>